<evidence type="ECO:0000313" key="1">
    <source>
        <dbReference type="EMBL" id="JAI03313.1"/>
    </source>
</evidence>
<dbReference type="AlphaFoldDB" id="A0A0E9XKQ8"/>
<protein>
    <submittedName>
        <fullName evidence="1">Uncharacterized protein</fullName>
    </submittedName>
</protein>
<sequence length="58" mass="6779">MLSCAEYRANIFTYHQSCRTTCSFAKNEEIHVNVIKKALSFQLLFTNRAKACFLLFKK</sequence>
<name>A0A0E9XKQ8_ANGAN</name>
<accession>A0A0E9XKQ8</accession>
<reference evidence="1" key="2">
    <citation type="journal article" date="2015" name="Fish Shellfish Immunol.">
        <title>Early steps in the European eel (Anguilla anguilla)-Vibrio vulnificus interaction in the gills: Role of the RtxA13 toxin.</title>
        <authorList>
            <person name="Callol A."/>
            <person name="Pajuelo D."/>
            <person name="Ebbesson L."/>
            <person name="Teles M."/>
            <person name="MacKenzie S."/>
            <person name="Amaro C."/>
        </authorList>
    </citation>
    <scope>NUCLEOTIDE SEQUENCE</scope>
</reference>
<organism evidence="1">
    <name type="scientific">Anguilla anguilla</name>
    <name type="common">European freshwater eel</name>
    <name type="synonym">Muraena anguilla</name>
    <dbReference type="NCBI Taxonomy" id="7936"/>
    <lineage>
        <taxon>Eukaryota</taxon>
        <taxon>Metazoa</taxon>
        <taxon>Chordata</taxon>
        <taxon>Craniata</taxon>
        <taxon>Vertebrata</taxon>
        <taxon>Euteleostomi</taxon>
        <taxon>Actinopterygii</taxon>
        <taxon>Neopterygii</taxon>
        <taxon>Teleostei</taxon>
        <taxon>Anguilliformes</taxon>
        <taxon>Anguillidae</taxon>
        <taxon>Anguilla</taxon>
    </lineage>
</organism>
<reference evidence="1" key="1">
    <citation type="submission" date="2014-11" db="EMBL/GenBank/DDBJ databases">
        <authorList>
            <person name="Amaro Gonzalez C."/>
        </authorList>
    </citation>
    <scope>NUCLEOTIDE SEQUENCE</scope>
</reference>
<proteinExistence type="predicted"/>
<dbReference type="EMBL" id="GBXM01005265">
    <property type="protein sequence ID" value="JAI03313.1"/>
    <property type="molecule type" value="Transcribed_RNA"/>
</dbReference>